<proteinExistence type="predicted"/>
<dbReference type="PANTHER" id="PTHR48090">
    <property type="entry name" value="UNDECAPRENYL-PHOSPHATE 4-DEOXY-4-FORMAMIDO-L-ARABINOSE TRANSFERASE-RELATED"/>
    <property type="match status" value="1"/>
</dbReference>
<comment type="caution">
    <text evidence="2">The sequence shown here is derived from an EMBL/GenBank/DDBJ whole genome shotgun (WGS) entry which is preliminary data.</text>
</comment>
<dbReference type="PANTHER" id="PTHR48090:SF8">
    <property type="entry name" value="GLYCOSYLTRANSFERASE CSBB-RELATED"/>
    <property type="match status" value="1"/>
</dbReference>
<dbReference type="EMBL" id="BAIV01000004">
    <property type="protein sequence ID" value="GAE82623.1"/>
    <property type="molecule type" value="Genomic_DNA"/>
</dbReference>
<evidence type="ECO:0000313" key="3">
    <source>
        <dbReference type="Proteomes" id="UP000019131"/>
    </source>
</evidence>
<organism evidence="2 3">
    <name type="scientific">Bacteroides reticulotermitis JCM 10512</name>
    <dbReference type="NCBI Taxonomy" id="1445607"/>
    <lineage>
        <taxon>Bacteria</taxon>
        <taxon>Pseudomonadati</taxon>
        <taxon>Bacteroidota</taxon>
        <taxon>Bacteroidia</taxon>
        <taxon>Bacteroidales</taxon>
        <taxon>Bacteroidaceae</taxon>
        <taxon>Bacteroides</taxon>
    </lineage>
</organism>
<sequence length="181" mass="20764">MSSKCFYALFSYLTETRQDSSVANFGIYNRKVVTAILSMQDSVRYFPTMAQWVGYNKYYLPVRHSERLEGASSYSMRRLLKLAFDNIIAFSDKPLRLVVKFGFILSFLSLCIASYFLVRYMLGDINVIGFASLIVSIWFLSGMIVMLIGIVGIYIGKVFDNTKKRPVFIIKEELNICQSND</sequence>
<dbReference type="GO" id="GO:0005886">
    <property type="term" value="C:plasma membrane"/>
    <property type="evidence" value="ECO:0007669"/>
    <property type="project" value="TreeGrafter"/>
</dbReference>
<keyword evidence="2" id="KW-0808">Transferase</keyword>
<keyword evidence="3" id="KW-1185">Reference proteome</keyword>
<keyword evidence="1" id="KW-1133">Transmembrane helix</keyword>
<dbReference type="STRING" id="1445607.JCM10512_843"/>
<feature type="transmembrane region" description="Helical" evidence="1">
    <location>
        <begin position="97"/>
        <end position="118"/>
    </location>
</feature>
<feature type="transmembrane region" description="Helical" evidence="1">
    <location>
        <begin position="130"/>
        <end position="155"/>
    </location>
</feature>
<keyword evidence="1" id="KW-0472">Membrane</keyword>
<reference evidence="2 3" key="1">
    <citation type="journal article" date="2014" name="Genome Announc.">
        <title>Draft Genome Sequence of Bacteroides reticulotermitis Strain JCM 10512T, Isolated from the Gut of a Termite.</title>
        <authorList>
            <person name="Yuki M."/>
            <person name="Oshima K."/>
            <person name="Suda W."/>
            <person name="Sakamoto M."/>
            <person name="Iida T."/>
            <person name="Hattori M."/>
            <person name="Ohkuma M."/>
        </authorList>
    </citation>
    <scope>NUCLEOTIDE SEQUENCE [LARGE SCALE GENOMIC DNA]</scope>
    <source>
        <strain evidence="2 3">JCM 10512</strain>
    </source>
</reference>
<protein>
    <submittedName>
        <fullName evidence="2">Glycosyltransferase</fullName>
    </submittedName>
</protein>
<dbReference type="GO" id="GO:0016740">
    <property type="term" value="F:transferase activity"/>
    <property type="evidence" value="ECO:0007669"/>
    <property type="project" value="UniProtKB-KW"/>
</dbReference>
<gene>
    <name evidence="2" type="ORF">JCM10512_843</name>
</gene>
<evidence type="ECO:0000313" key="2">
    <source>
        <dbReference type="EMBL" id="GAE82623.1"/>
    </source>
</evidence>
<keyword evidence="1" id="KW-0812">Transmembrane</keyword>
<evidence type="ECO:0000256" key="1">
    <source>
        <dbReference type="SAM" id="Phobius"/>
    </source>
</evidence>
<dbReference type="AlphaFoldDB" id="W4UPP7"/>
<dbReference type="Proteomes" id="UP000019131">
    <property type="component" value="Unassembled WGS sequence"/>
</dbReference>
<accession>W4UPP7</accession>
<dbReference type="InterPro" id="IPR050256">
    <property type="entry name" value="Glycosyltransferase_2"/>
</dbReference>
<name>W4UPP7_9BACE</name>